<dbReference type="InterPro" id="IPR036397">
    <property type="entry name" value="RNaseH_sf"/>
</dbReference>
<dbReference type="InterPro" id="IPR001584">
    <property type="entry name" value="Integrase_cat-core"/>
</dbReference>
<dbReference type="Gene3D" id="3.30.420.10">
    <property type="entry name" value="Ribonuclease H-like superfamily/Ribonuclease H"/>
    <property type="match status" value="1"/>
</dbReference>
<keyword evidence="2" id="KW-1133">Transmembrane helix</keyword>
<dbReference type="EMBL" id="KN551017">
    <property type="protein sequence ID" value="KHJ92975.1"/>
    <property type="molecule type" value="Genomic_DNA"/>
</dbReference>
<dbReference type="InterPro" id="IPR012337">
    <property type="entry name" value="RNaseH-like_sf"/>
</dbReference>
<feature type="compositionally biased region" description="Polar residues" evidence="1">
    <location>
        <begin position="75"/>
        <end position="98"/>
    </location>
</feature>
<reference evidence="4 5" key="1">
    <citation type="submission" date="2014-03" db="EMBL/GenBank/DDBJ databases">
        <title>Draft genome of the hookworm Oesophagostomum dentatum.</title>
        <authorList>
            <person name="Mitreva M."/>
        </authorList>
    </citation>
    <scope>NUCLEOTIDE SEQUENCE [LARGE SCALE GENOMIC DNA]</scope>
    <source>
        <strain evidence="4 5">OD-Hann</strain>
    </source>
</reference>
<evidence type="ECO:0000256" key="1">
    <source>
        <dbReference type="SAM" id="MobiDB-lite"/>
    </source>
</evidence>
<dbReference type="GO" id="GO:0015074">
    <property type="term" value="P:DNA integration"/>
    <property type="evidence" value="ECO:0007669"/>
    <property type="project" value="InterPro"/>
</dbReference>
<dbReference type="GO" id="GO:0003676">
    <property type="term" value="F:nucleic acid binding"/>
    <property type="evidence" value="ECO:0007669"/>
    <property type="project" value="InterPro"/>
</dbReference>
<dbReference type="OrthoDB" id="5920214at2759"/>
<feature type="transmembrane region" description="Helical" evidence="2">
    <location>
        <begin position="1102"/>
        <end position="1125"/>
    </location>
</feature>
<evidence type="ECO:0000313" key="5">
    <source>
        <dbReference type="Proteomes" id="UP000053660"/>
    </source>
</evidence>
<evidence type="ECO:0000256" key="2">
    <source>
        <dbReference type="SAM" id="Phobius"/>
    </source>
</evidence>
<keyword evidence="2" id="KW-0812">Transmembrane</keyword>
<feature type="compositionally biased region" description="Basic and acidic residues" evidence="1">
    <location>
        <begin position="938"/>
        <end position="954"/>
    </location>
</feature>
<protein>
    <submittedName>
        <fullName evidence="4">Integrase core domain protein</fullName>
    </submittedName>
</protein>
<accession>A0A0B1TC92</accession>
<dbReference type="PANTHER" id="PTHR47331">
    <property type="entry name" value="PHD-TYPE DOMAIN-CONTAINING PROTEIN"/>
    <property type="match status" value="1"/>
</dbReference>
<proteinExistence type="predicted"/>
<dbReference type="InterPro" id="IPR009878">
    <property type="entry name" value="Phlebovirus_G2_fusion"/>
</dbReference>
<feature type="region of interest" description="Disordered" evidence="1">
    <location>
        <begin position="65"/>
        <end position="110"/>
    </location>
</feature>
<dbReference type="Pfam" id="PF07245">
    <property type="entry name" value="Phlebovirus_G2"/>
    <property type="match status" value="1"/>
</dbReference>
<sequence>MAGIEQIEEESKLQPTIAEAKDLIFMITARLDETQNIREKMEIKLGYATIRLRNDENSHAVDHEISNNNEEENEQNSVQTDSSNSQQNMGDNTSSTKQRSIKPPQASLPKFFGNPEEFQEYWAIFEALVHNSKELDTMEKILLLKESLKGRAQTAIKGIKLIPENYNWIIETLQENYCNQPSNRSQIVQKLVNLKAANETADSCSMIFDEIKMLTNQMVSAGYDVRKTCDPMWSETILSKFPQDIVRSVLIAGQTLERQTIDDLIGTLKKEITAKSYVENRLGQKHSNKVTVSSNSEIALYWTKSSKKLPIFVRNQQERIKTIKQQLETNGVTVNFFHVDTSHNPADAGTRGLTAQQIKDHDWVRGPRWLENLSNSSPLRSIETLTNVIDTEEADIIISTTIDALNNEIHDNLIDLTRFSKFDTVLRVIAIIGKTVHNWVSRINTKRSRPIQLKGAGKFDSKPGTSADDIIAAEQILFWNVHKNIDLSTVQKRFRDKKIIRDDKGIIRHFSRLQNASIPYDAKSPIYVPEESELARLIVQKIHTSNGHCGKEHTFTIARERFWITHPSKVFKKFLKNCTICKKYQGLPFGAPTMPPLPKDRVHATRPFENVGCDFMGPFTSNILEKMYVCLYTCLATRAVHLEVVENLSAGAFLNCFVRFISRRGVPKIVRSDCGTNFKLGETIIENMFEKTNENNQSLMSYCASERIKWIFNPPGSPWMGGTWERLVGLTKKAFHKSIGRKRLSFADMCTAITRIEAIINTRPLTKLNSSDIEDIPLRPIDFLKGNFQFSLPNEQVLDVSDDPNYDPNFIHTEKQAIEAYEVSETVSNKFWEKWSKEYLYSLRESQKINLRQPRHLSRSNPEVGEIVLIEEELIPRGSWSYGKITQVVVSNDGLVRSAKILLPNRRIIQRPLNKLFPLEIRSLANQTAPIATIAQDQSHKKATDENSSKKELPARAAKTRAYEIIKEFESGLEEPHSPTSSKQWSYPLIFVAFLSLLSSTSAQEVIPHVECSSGKISIISSNTSFRVCFDNNCRKIDNAQQNLSYILPISPMNDRVKVAVQYHNSGNKTIEKLCERPDFCKYNHILSKNLLGNPHCWPEGAIITTAVLLYIIATVLLIAIYSVLKCKRKNTRDTLEEVQMNELERTRNKNTQMFVPAPLPFTKILAVGVLISLVIKNADACQHGYTRHTANLICNEKNVCFYEYNQELLFNRLIKEICIEITHSNKTIGFIKVIRKPIELTCAKTVEFYTKDTRVRVYHVERCAQAGSCSDKKCHRMAANETGPKMLLLTQEELAVWPMHQNM</sequence>
<dbReference type="SUPFAM" id="SSF53098">
    <property type="entry name" value="Ribonuclease H-like"/>
    <property type="match status" value="1"/>
</dbReference>
<name>A0A0B1TC92_OESDE</name>
<feature type="region of interest" description="Disordered" evidence="1">
    <location>
        <begin position="935"/>
        <end position="954"/>
    </location>
</feature>
<feature type="transmembrane region" description="Helical" evidence="2">
    <location>
        <begin position="1154"/>
        <end position="1176"/>
    </location>
</feature>
<dbReference type="Proteomes" id="UP000053660">
    <property type="component" value="Unassembled WGS sequence"/>
</dbReference>
<dbReference type="InterPro" id="IPR041588">
    <property type="entry name" value="Integrase_H2C2"/>
</dbReference>
<dbReference type="Gene3D" id="1.10.340.70">
    <property type="match status" value="1"/>
</dbReference>
<dbReference type="InterPro" id="IPR040676">
    <property type="entry name" value="DUF5641"/>
</dbReference>
<dbReference type="Pfam" id="PF03564">
    <property type="entry name" value="DUF1759"/>
    <property type="match status" value="1"/>
</dbReference>
<dbReference type="InterPro" id="IPR005312">
    <property type="entry name" value="DUF1759"/>
</dbReference>
<gene>
    <name evidence="4" type="ORF">OESDEN_07122</name>
</gene>
<keyword evidence="2" id="KW-0472">Membrane</keyword>
<evidence type="ECO:0000313" key="4">
    <source>
        <dbReference type="EMBL" id="KHJ92975.1"/>
    </source>
</evidence>
<dbReference type="Pfam" id="PF17921">
    <property type="entry name" value="Integrase_H2C2"/>
    <property type="match status" value="1"/>
</dbReference>
<organism evidence="4 5">
    <name type="scientific">Oesophagostomum dentatum</name>
    <name type="common">Nodular worm</name>
    <dbReference type="NCBI Taxonomy" id="61180"/>
    <lineage>
        <taxon>Eukaryota</taxon>
        <taxon>Metazoa</taxon>
        <taxon>Ecdysozoa</taxon>
        <taxon>Nematoda</taxon>
        <taxon>Chromadorea</taxon>
        <taxon>Rhabditida</taxon>
        <taxon>Rhabditina</taxon>
        <taxon>Rhabditomorpha</taxon>
        <taxon>Strongyloidea</taxon>
        <taxon>Strongylidae</taxon>
        <taxon>Oesophagostomum</taxon>
    </lineage>
</organism>
<dbReference type="PROSITE" id="PS50994">
    <property type="entry name" value="INTEGRASE"/>
    <property type="match status" value="1"/>
</dbReference>
<dbReference type="Pfam" id="PF18701">
    <property type="entry name" value="DUF5641"/>
    <property type="match status" value="1"/>
</dbReference>
<evidence type="ECO:0000259" key="3">
    <source>
        <dbReference type="PROSITE" id="PS50994"/>
    </source>
</evidence>
<feature type="domain" description="Integrase catalytic" evidence="3">
    <location>
        <begin position="603"/>
        <end position="788"/>
    </location>
</feature>
<keyword evidence="5" id="KW-1185">Reference proteome</keyword>